<feature type="coiled-coil region" evidence="13">
    <location>
        <begin position="887"/>
        <end position="928"/>
    </location>
</feature>
<feature type="transmembrane region" description="Helical" evidence="15">
    <location>
        <begin position="449"/>
        <end position="468"/>
    </location>
</feature>
<feature type="transmembrane region" description="Helical" evidence="15">
    <location>
        <begin position="488"/>
        <end position="510"/>
    </location>
</feature>
<organism evidence="19 20">
    <name type="scientific">Echinococcus granulosus</name>
    <name type="common">Hydatid tapeworm</name>
    <dbReference type="NCBI Taxonomy" id="6210"/>
    <lineage>
        <taxon>Eukaryota</taxon>
        <taxon>Metazoa</taxon>
        <taxon>Spiralia</taxon>
        <taxon>Lophotrochozoa</taxon>
        <taxon>Platyhelminthes</taxon>
        <taxon>Cestoda</taxon>
        <taxon>Eucestoda</taxon>
        <taxon>Cyclophyllidea</taxon>
        <taxon>Taeniidae</taxon>
        <taxon>Echinococcus</taxon>
        <taxon>Echinococcus granulosus group</taxon>
    </lineage>
</organism>
<dbReference type="InterPro" id="IPR028933">
    <property type="entry name" value="Lebercilin_dom"/>
</dbReference>
<dbReference type="Gene3D" id="1.10.287.70">
    <property type="match status" value="1"/>
</dbReference>
<evidence type="ECO:0000259" key="17">
    <source>
        <dbReference type="Pfam" id="PF15619"/>
    </source>
</evidence>
<evidence type="ECO:0000256" key="12">
    <source>
        <dbReference type="ARBA" id="ARBA00036634"/>
    </source>
</evidence>
<evidence type="ECO:0000259" key="18">
    <source>
        <dbReference type="Pfam" id="PF21381"/>
    </source>
</evidence>
<dbReference type="Proteomes" id="UP000019149">
    <property type="component" value="Unassembled WGS sequence"/>
</dbReference>
<dbReference type="GeneID" id="36345357"/>
<accession>W6U4N4</accession>
<dbReference type="OrthoDB" id="263481at2759"/>
<keyword evidence="10" id="KW-1015">Disulfide bond</keyword>
<dbReference type="OMA" id="IHHTDWD"/>
<sequence>MFTGVVGYVMPRRYTSSAHNAPSHNNDTTPLINESQTPLHHSTLSNVQPELNTTSADTNEVSCLRTELSFFFLSSVQRWKLTGDISFSMLVQFLKIVIVTFQVLGTALPEMEVFWWRKWGYWDGNGPIIGLNEPRNLILFGTLSSTRVSYGERAQVAFRHLYFRGWDPQYETLPYPPSTGVYGFYTRDEFYEALSFALRRYNETESLSLNGYTFSDAKRPVTACVEQFHPLSHLITIRNVVATPPAVCKTINLLNVSETEISDWQHTEAFFNNQGLILYFSRFWKLSLNFSLISPAIHHTDWDRSIECFQFNVHILFDNSGQTGQVVATLTSAPLEVVCALFKGVRQDDEPEAAPTVRRVVHLVVDLLAFNTSLVSLGLCGVALSGGARLWKRTKRFFKEHYGMRLSGLFFDFVNPWLFVVVGGDFLIICGSTLKLVHNKDILVAYTELSYLLGLGTLLVWISVLRYVELASQTHLLLRTIKRSVPGLLRFCACALILYFAFVFPAWVILGPFHMKFRSFTSTLECLFSLINGDDMYTTFATIDSTKGMGIYLFSRIFLYVFITLFIYAVLNIFVTIIFEAYEEVREGDGPVAGGMTILKRFIGQSVPLTNGSADTASRNRTSSSSSPTIGAAVSSTVESLVEECPVDTDRGPRQDICFSDFGDDDNVKVDGKAHADEEETYFNESFESDVNIDNVPTPLKSNKLHRSNTPSTNVASLPPPPSTQQQLQQHRRYRRHRSDIRGSKSSQQQRHHHHRFHPSLETELSLEAWQASQNLIGSLRSENHLLQSQLKECRVELRTVQRQCKVQSARLSKAVGREAEMPAVIDRLNAEVRAMQIRLRRKQEAVDLAERRALEAEARLLPLLEKRDHKSATVSSAASVNEHEEIKKRTQAIDTLQTTLEEERRKFRDLQRKMELVERNHRTEQAAANEQIRKMRKFVSDLQAQLNIVNRSLQEKTKLLELQNIYSQRLPKSVVTQASGLEFQRERSRISGHFGLEGDSHDEALQRHYVNHRLPNSRSPPGGANEITEKRRRSRHTVCPISTMVAKMKNGLFTRSYTAVNNRHEGGGTVEGKDSSSTAGNLLSRGLKLVADVGQNLPVPAARGRKKKGNGDGDAGEQTTTTRGVEDDADSDDAAMPDLQENFEVSRQRLSFKWSTLVPSLPRYFKRTELDHRARQMNLESIDSEVAEKREKQIPKRVGSKIKDHNLDDIVQDLAEKSKISKSVKETPKDSTADANLKELKEELERIVKRHEASTTKVDEAKTQLTELSNPEVAEASSSSRHEPSREELLWKSIFGKDGGDPIPESATSQYFPSSASAETGASKKKQVTIDLVGETTTNLQQTAGLAGNKSVRRQSSVWSALEDLETEKLQL</sequence>
<keyword evidence="13" id="KW-0175">Coiled coil</keyword>
<dbReference type="PANTHER" id="PTHR12127:SF7">
    <property type="entry name" value="SD02261P"/>
    <property type="match status" value="1"/>
</dbReference>
<protein>
    <submittedName>
        <fullName evidence="19">Mucolipin-2</fullName>
    </submittedName>
</protein>
<keyword evidence="4" id="KW-1003">Cell membrane</keyword>
<feature type="transmembrane region" description="Helical" evidence="15">
    <location>
        <begin position="557"/>
        <end position="579"/>
    </location>
</feature>
<dbReference type="GO" id="GO:0072345">
    <property type="term" value="F:NAADP-sensitive calcium-release channel activity"/>
    <property type="evidence" value="ECO:0007669"/>
    <property type="project" value="TreeGrafter"/>
</dbReference>
<keyword evidence="11" id="KW-0407">Ion channel</keyword>
<evidence type="ECO:0000256" key="6">
    <source>
        <dbReference type="ARBA" id="ARBA00022753"/>
    </source>
</evidence>
<evidence type="ECO:0000256" key="3">
    <source>
        <dbReference type="ARBA" id="ARBA00022448"/>
    </source>
</evidence>
<evidence type="ECO:0000256" key="10">
    <source>
        <dbReference type="ARBA" id="ARBA00023157"/>
    </source>
</evidence>
<dbReference type="Pfam" id="PF15619">
    <property type="entry name" value="Lebercilin"/>
    <property type="match status" value="1"/>
</dbReference>
<comment type="caution">
    <text evidence="19">The sequence shown here is derived from an EMBL/GenBank/DDBJ whole genome shotgun (WGS) entry which is preliminary data.</text>
</comment>
<reference evidence="19 20" key="1">
    <citation type="journal article" date="2013" name="Nat. Genet.">
        <title>The genome of the hydatid tapeworm Echinococcus granulosus.</title>
        <authorList>
            <person name="Zheng H."/>
            <person name="Zhang W."/>
            <person name="Zhang L."/>
            <person name="Zhang Z."/>
            <person name="Li J."/>
            <person name="Lu G."/>
            <person name="Zhu Y."/>
            <person name="Wang Y."/>
            <person name="Huang Y."/>
            <person name="Liu J."/>
            <person name="Kang H."/>
            <person name="Chen J."/>
            <person name="Wang L."/>
            <person name="Chen A."/>
            <person name="Yu S."/>
            <person name="Gao Z."/>
            <person name="Jin L."/>
            <person name="Gu W."/>
            <person name="Wang Z."/>
            <person name="Zhao L."/>
            <person name="Shi B."/>
            <person name="Wen H."/>
            <person name="Lin R."/>
            <person name="Jones M.K."/>
            <person name="Brejova B."/>
            <person name="Vinar T."/>
            <person name="Zhao G."/>
            <person name="McManus D.P."/>
            <person name="Chen Z."/>
            <person name="Zhou Y."/>
            <person name="Wang S."/>
        </authorList>
    </citation>
    <scope>NUCLEOTIDE SEQUENCE [LARGE SCALE GENOMIC DNA]</scope>
</reference>
<comment type="subcellular location">
    <subcellularLocation>
        <location evidence="2">Cell membrane</location>
        <topology evidence="2">Multi-pass membrane protein</topology>
    </subcellularLocation>
    <subcellularLocation>
        <location evidence="1">Endosome membrane</location>
        <topology evidence="1">Multi-pass membrane protein</topology>
    </subcellularLocation>
</comment>
<feature type="compositionally biased region" description="Basic and acidic residues" evidence="14">
    <location>
        <begin position="1252"/>
        <end position="1263"/>
    </location>
</feature>
<dbReference type="RefSeq" id="XP_024346697.1">
    <property type="nucleotide sequence ID" value="XM_024498891.1"/>
</dbReference>
<dbReference type="PANTHER" id="PTHR12127">
    <property type="entry name" value="MUCOLIPIN"/>
    <property type="match status" value="1"/>
</dbReference>
<evidence type="ECO:0000256" key="8">
    <source>
        <dbReference type="ARBA" id="ARBA00023065"/>
    </source>
</evidence>
<evidence type="ECO:0000256" key="15">
    <source>
        <dbReference type="SAM" id="Phobius"/>
    </source>
</evidence>
<dbReference type="CDD" id="cd21050">
    <property type="entry name" value="ELD_TRPML"/>
    <property type="match status" value="1"/>
</dbReference>
<feature type="transmembrane region" description="Helical" evidence="15">
    <location>
        <begin position="367"/>
        <end position="388"/>
    </location>
</feature>
<dbReference type="Pfam" id="PF08016">
    <property type="entry name" value="PKD_channel"/>
    <property type="match status" value="1"/>
</dbReference>
<feature type="region of interest" description="Disordered" evidence="14">
    <location>
        <begin position="1099"/>
        <end position="1135"/>
    </location>
</feature>
<comment type="catalytic activity">
    <reaction evidence="12">
        <text>Ca(2+)(in) = Ca(2+)(out)</text>
        <dbReference type="Rhea" id="RHEA:29671"/>
        <dbReference type="ChEBI" id="CHEBI:29108"/>
    </reaction>
</comment>
<evidence type="ECO:0000313" key="19">
    <source>
        <dbReference type="EMBL" id="EUB55501.1"/>
    </source>
</evidence>
<keyword evidence="9 15" id="KW-0472">Membrane</keyword>
<evidence type="ECO:0000256" key="9">
    <source>
        <dbReference type="ARBA" id="ARBA00023136"/>
    </source>
</evidence>
<dbReference type="InterPro" id="IPR039031">
    <property type="entry name" value="Mucolipin"/>
</dbReference>
<feature type="region of interest" description="Disordered" evidence="14">
    <location>
        <begin position="682"/>
        <end position="760"/>
    </location>
</feature>
<feature type="domain" description="Mucolipin extracytosolic" evidence="18">
    <location>
        <begin position="148"/>
        <end position="331"/>
    </location>
</feature>
<feature type="transmembrane region" description="Helical" evidence="15">
    <location>
        <begin position="409"/>
        <end position="429"/>
    </location>
</feature>
<dbReference type="GO" id="GO:0005765">
    <property type="term" value="C:lysosomal membrane"/>
    <property type="evidence" value="ECO:0007669"/>
    <property type="project" value="TreeGrafter"/>
</dbReference>
<proteinExistence type="predicted"/>
<dbReference type="EMBL" id="APAU02000158">
    <property type="protein sequence ID" value="EUB55501.1"/>
    <property type="molecule type" value="Genomic_DNA"/>
</dbReference>
<dbReference type="InterPro" id="IPR013122">
    <property type="entry name" value="PKD1_2_channel"/>
</dbReference>
<dbReference type="KEGG" id="egl:EGR_09642"/>
<keyword evidence="6" id="KW-0967">Endosome</keyword>
<keyword evidence="20" id="KW-1185">Reference proteome</keyword>
<feature type="compositionally biased region" description="Polar residues" evidence="14">
    <location>
        <begin position="1307"/>
        <end position="1321"/>
    </location>
</feature>
<feature type="compositionally biased region" description="Basic residues" evidence="14">
    <location>
        <begin position="730"/>
        <end position="739"/>
    </location>
</feature>
<dbReference type="GO" id="GO:0010008">
    <property type="term" value="C:endosome membrane"/>
    <property type="evidence" value="ECO:0007669"/>
    <property type="project" value="UniProtKB-SubCell"/>
</dbReference>
<keyword evidence="8" id="KW-0406">Ion transport</keyword>
<feature type="region of interest" description="Disordered" evidence="14">
    <location>
        <begin position="1303"/>
        <end position="1326"/>
    </location>
</feature>
<feature type="domain" description="Polycystin cation channel PKD1/PKD2" evidence="16">
    <location>
        <begin position="450"/>
        <end position="585"/>
    </location>
</feature>
<dbReference type="Pfam" id="PF21381">
    <property type="entry name" value="MCLN_ECD"/>
    <property type="match status" value="1"/>
</dbReference>
<feature type="region of interest" description="Disordered" evidence="14">
    <location>
        <begin position="1014"/>
        <end position="1036"/>
    </location>
</feature>
<keyword evidence="7 15" id="KW-1133">Transmembrane helix</keyword>
<keyword evidence="5 15" id="KW-0812">Transmembrane</keyword>
<evidence type="ECO:0000256" key="13">
    <source>
        <dbReference type="SAM" id="Coils"/>
    </source>
</evidence>
<dbReference type="STRING" id="6210.W6U4N4"/>
<feature type="coiled-coil region" evidence="13">
    <location>
        <begin position="784"/>
        <end position="860"/>
    </location>
</feature>
<evidence type="ECO:0000256" key="14">
    <source>
        <dbReference type="SAM" id="MobiDB-lite"/>
    </source>
</evidence>
<evidence type="ECO:0000256" key="11">
    <source>
        <dbReference type="ARBA" id="ARBA00023303"/>
    </source>
</evidence>
<evidence type="ECO:0000256" key="4">
    <source>
        <dbReference type="ARBA" id="ARBA00022475"/>
    </source>
</evidence>
<gene>
    <name evidence="19" type="ORF">EGR_09642</name>
</gene>
<feature type="region of interest" description="Disordered" evidence="14">
    <location>
        <begin position="1252"/>
        <end position="1288"/>
    </location>
</feature>
<evidence type="ECO:0000256" key="2">
    <source>
        <dbReference type="ARBA" id="ARBA00004651"/>
    </source>
</evidence>
<evidence type="ECO:0000256" key="7">
    <source>
        <dbReference type="ARBA" id="ARBA00022989"/>
    </source>
</evidence>
<feature type="region of interest" description="Disordered" evidence="14">
    <location>
        <begin position="643"/>
        <end position="662"/>
    </location>
</feature>
<evidence type="ECO:0000313" key="20">
    <source>
        <dbReference type="Proteomes" id="UP000019149"/>
    </source>
</evidence>
<feature type="domain" description="Lebercilin" evidence="17">
    <location>
        <begin position="774"/>
        <end position="959"/>
    </location>
</feature>
<evidence type="ECO:0000256" key="1">
    <source>
        <dbReference type="ARBA" id="ARBA00004337"/>
    </source>
</evidence>
<name>W6U4N4_ECHGR</name>
<dbReference type="GO" id="GO:0005886">
    <property type="term" value="C:plasma membrane"/>
    <property type="evidence" value="ECO:0007669"/>
    <property type="project" value="UniProtKB-SubCell"/>
</dbReference>
<evidence type="ECO:0000259" key="16">
    <source>
        <dbReference type="Pfam" id="PF08016"/>
    </source>
</evidence>
<dbReference type="CTD" id="36345357"/>
<evidence type="ECO:0000256" key="5">
    <source>
        <dbReference type="ARBA" id="ARBA00022692"/>
    </source>
</evidence>
<dbReference type="InterPro" id="IPR049134">
    <property type="entry name" value="MCLN_ECD"/>
</dbReference>
<keyword evidence="3" id="KW-0813">Transport</keyword>